<evidence type="ECO:0000256" key="1">
    <source>
        <dbReference type="ARBA" id="ARBA00007613"/>
    </source>
</evidence>
<name>A0ABP8Q3I2_9GAMM</name>
<reference evidence="4" key="1">
    <citation type="journal article" date="2019" name="Int. J. Syst. Evol. Microbiol.">
        <title>The Global Catalogue of Microorganisms (GCM) 10K type strain sequencing project: providing services to taxonomists for standard genome sequencing and annotation.</title>
        <authorList>
            <consortium name="The Broad Institute Genomics Platform"/>
            <consortium name="The Broad Institute Genome Sequencing Center for Infectious Disease"/>
            <person name="Wu L."/>
            <person name="Ma J."/>
        </authorList>
    </citation>
    <scope>NUCLEOTIDE SEQUENCE [LARGE SCALE GENOMIC DNA]</scope>
    <source>
        <strain evidence="4">JCM 32226</strain>
    </source>
</reference>
<dbReference type="PANTHER" id="PTHR30203:SF32">
    <property type="entry name" value="CATION EFFLUX SYSTEM PROTEIN CUSC"/>
    <property type="match status" value="1"/>
</dbReference>
<keyword evidence="2" id="KW-0472">Membrane</keyword>
<comment type="similarity">
    <text evidence="1 2">Belongs to the outer membrane factor (OMF) (TC 1.B.17) family.</text>
</comment>
<dbReference type="Gene3D" id="1.20.1600.10">
    <property type="entry name" value="Outer membrane efflux proteins (OEP)"/>
    <property type="match status" value="1"/>
</dbReference>
<dbReference type="EMBL" id="BAABFC010000009">
    <property type="protein sequence ID" value="GAA4496514.1"/>
    <property type="molecule type" value="Genomic_DNA"/>
</dbReference>
<comment type="caution">
    <text evidence="3">The sequence shown here is derived from an EMBL/GenBank/DDBJ whole genome shotgun (WGS) entry which is preliminary data.</text>
</comment>
<evidence type="ECO:0000313" key="3">
    <source>
        <dbReference type="EMBL" id="GAA4496514.1"/>
    </source>
</evidence>
<comment type="subcellular location">
    <subcellularLocation>
        <location evidence="2">Cell outer membrane</location>
        <topology evidence="2">Lipid-anchor</topology>
    </subcellularLocation>
</comment>
<keyword evidence="4" id="KW-1185">Reference proteome</keyword>
<gene>
    <name evidence="3" type="ORF">GCM10023095_11610</name>
</gene>
<dbReference type="SUPFAM" id="SSF56954">
    <property type="entry name" value="Outer membrane efflux proteins (OEP)"/>
    <property type="match status" value="1"/>
</dbReference>
<proteinExistence type="inferred from homology"/>
<dbReference type="PANTHER" id="PTHR30203">
    <property type="entry name" value="OUTER MEMBRANE CATION EFFLUX PROTEIN"/>
    <property type="match status" value="1"/>
</dbReference>
<accession>A0ABP8Q3I2</accession>
<evidence type="ECO:0000313" key="4">
    <source>
        <dbReference type="Proteomes" id="UP001501321"/>
    </source>
</evidence>
<dbReference type="NCBIfam" id="TIGR01845">
    <property type="entry name" value="outer_NodT"/>
    <property type="match status" value="1"/>
</dbReference>
<dbReference type="Pfam" id="PF02321">
    <property type="entry name" value="OEP"/>
    <property type="match status" value="2"/>
</dbReference>
<dbReference type="Gene3D" id="2.20.200.10">
    <property type="entry name" value="Outer membrane efflux proteins (OEP)"/>
    <property type="match status" value="1"/>
</dbReference>
<dbReference type="InterPro" id="IPR010131">
    <property type="entry name" value="MdtP/NodT-like"/>
</dbReference>
<dbReference type="Proteomes" id="UP001501321">
    <property type="component" value="Unassembled WGS sequence"/>
</dbReference>
<evidence type="ECO:0000256" key="2">
    <source>
        <dbReference type="RuleBase" id="RU362097"/>
    </source>
</evidence>
<keyword evidence="2" id="KW-0449">Lipoprotein</keyword>
<keyword evidence="2" id="KW-0564">Palmitate</keyword>
<keyword evidence="2" id="KW-0812">Transmembrane</keyword>
<dbReference type="InterPro" id="IPR003423">
    <property type="entry name" value="OMP_efflux"/>
</dbReference>
<keyword evidence="2" id="KW-1134">Transmembrane beta strand</keyword>
<organism evidence="3 4">
    <name type="scientific">Pseudaeromonas paramecii</name>
    <dbReference type="NCBI Taxonomy" id="2138166"/>
    <lineage>
        <taxon>Bacteria</taxon>
        <taxon>Pseudomonadati</taxon>
        <taxon>Pseudomonadota</taxon>
        <taxon>Gammaproteobacteria</taxon>
        <taxon>Aeromonadales</taxon>
        <taxon>Aeromonadaceae</taxon>
        <taxon>Pseudaeromonas</taxon>
    </lineage>
</organism>
<protein>
    <submittedName>
        <fullName evidence="3">Efflux transporter outer membrane subunit</fullName>
    </submittedName>
</protein>
<sequence length="477" mass="52749">MSNSEALAVTSLKRFALTRTALGLCLALGLTACQSPLRSDYQRPLMPLPSHWQQTVQQLEGQADWTTFADPALDQLIEQVLTHNADLTTAAIKLRKAQLQLQLVRHQQGLNWSAELATSRSHDLSGKGMSDSSSASLGLSYELDLWGKLDAARDEAQWELQATAEDRAATALSLVGSAAQAYWQLGYLNELIGLAQANVEDSLRVQQLVDQQYLAGAVSGLDRVTAAQSVVSQEASLYTYRQQLVEARNALALLLDRPPEQWQAEPHQLSDKTIPTLPADLPAKLLSRRPDLRASEYRLRESLAAVDNERLSLYPSFTLTGALGTASSALWRFSQDPVGTLGAGLSLPFVNWQQGQVSIELARQDYAEVVVGFRQDLFSALSEVENALAAQQHYAQQGERLQQALTLAEAGERLAEQRYRLGEDDLSTWLEQRKSRREAQQSLLENHYNRLLNQMTLLQALGTSPRLTHWLASHSAS</sequence>